<dbReference type="Proteomes" id="UP000053958">
    <property type="component" value="Unassembled WGS sequence"/>
</dbReference>
<feature type="transmembrane region" description="Helical" evidence="2">
    <location>
        <begin position="152"/>
        <end position="173"/>
    </location>
</feature>
<gene>
    <name evidence="3" type="ORF">T310_7931</name>
</gene>
<sequence length="418" mass="45908">MLVIPILGLYISLALWGSLIPVPWVSEIWMVPSVRQLHGTVRATAWSVKTLVGDLTDLAAYAVPRHKVPVYVPTVSVPKIAFGYLWMFTAPTNDSNGYFEAPEMVGFSRVKDFILIPPVTSLTAVEKVEMSLSVVTPLWEETGFVPVSKSPMTSAVVGLVFTVLVLAFTWLLWKKKFGFSFDASALGVVLEELGRLLEPSPKVARVVLGSDETPSVLDTVVALVEQAGYSCEAYSLLLGMDAPTGSVSSETPLEGEVLDVWIHPRVEAAIMRLERQRAVAVVPELEFCITKGWTAGPSGADGALTERVLPAFNDAPDDYPLDHLPQRVRWALVPRRLETLAHDVVLRLLWALLTSWEGHIAAMAIPVPVEQQVAAPETPPDEENAPRRRRNRPSQAARRRKAKRALAEQQEALKQSSA</sequence>
<proteinExistence type="predicted"/>
<dbReference type="OrthoDB" id="4458647at2759"/>
<keyword evidence="2" id="KW-0812">Transmembrane</keyword>
<evidence type="ECO:0000256" key="2">
    <source>
        <dbReference type="SAM" id="Phobius"/>
    </source>
</evidence>
<keyword evidence="4" id="KW-1185">Reference proteome</keyword>
<name>A0A0F4YJ37_RASE3</name>
<comment type="caution">
    <text evidence="3">The sequence shown here is derived from an EMBL/GenBank/DDBJ whole genome shotgun (WGS) entry which is preliminary data.</text>
</comment>
<accession>A0A0F4YJ37</accession>
<reference evidence="3 4" key="1">
    <citation type="submission" date="2015-04" db="EMBL/GenBank/DDBJ databases">
        <authorList>
            <person name="Heijne W.H."/>
            <person name="Fedorova N.D."/>
            <person name="Nierman W.C."/>
            <person name="Vollebregt A.W."/>
            <person name="Zhao Z."/>
            <person name="Wu L."/>
            <person name="Kumar M."/>
            <person name="Stam H."/>
            <person name="van den Berg M.A."/>
            <person name="Pel H.J."/>
        </authorList>
    </citation>
    <scope>NUCLEOTIDE SEQUENCE [LARGE SCALE GENOMIC DNA]</scope>
    <source>
        <strain evidence="3 4">CBS 393.64</strain>
    </source>
</reference>
<feature type="region of interest" description="Disordered" evidence="1">
    <location>
        <begin position="372"/>
        <end position="418"/>
    </location>
</feature>
<dbReference type="EMBL" id="LASV01000494">
    <property type="protein sequence ID" value="KKA18120.1"/>
    <property type="molecule type" value="Genomic_DNA"/>
</dbReference>
<evidence type="ECO:0000256" key="1">
    <source>
        <dbReference type="SAM" id="MobiDB-lite"/>
    </source>
</evidence>
<protein>
    <submittedName>
        <fullName evidence="3">Uncharacterized protein</fullName>
    </submittedName>
</protein>
<dbReference type="GeneID" id="25320196"/>
<evidence type="ECO:0000313" key="3">
    <source>
        <dbReference type="EMBL" id="KKA18120.1"/>
    </source>
</evidence>
<dbReference type="AlphaFoldDB" id="A0A0F4YJ37"/>
<evidence type="ECO:0000313" key="4">
    <source>
        <dbReference type="Proteomes" id="UP000053958"/>
    </source>
</evidence>
<organism evidence="3 4">
    <name type="scientific">Rasamsonia emersonii (strain ATCC 16479 / CBS 393.64 / IMI 116815)</name>
    <dbReference type="NCBI Taxonomy" id="1408163"/>
    <lineage>
        <taxon>Eukaryota</taxon>
        <taxon>Fungi</taxon>
        <taxon>Dikarya</taxon>
        <taxon>Ascomycota</taxon>
        <taxon>Pezizomycotina</taxon>
        <taxon>Eurotiomycetes</taxon>
        <taxon>Eurotiomycetidae</taxon>
        <taxon>Eurotiales</taxon>
        <taxon>Trichocomaceae</taxon>
        <taxon>Rasamsonia</taxon>
    </lineage>
</organism>
<keyword evidence="2" id="KW-1133">Transmembrane helix</keyword>
<feature type="compositionally biased region" description="Basic residues" evidence="1">
    <location>
        <begin position="387"/>
        <end position="404"/>
    </location>
</feature>
<keyword evidence="2" id="KW-0472">Membrane</keyword>
<dbReference type="RefSeq" id="XP_013324732.1">
    <property type="nucleotide sequence ID" value="XM_013469278.1"/>
</dbReference>
<dbReference type="STRING" id="1408163.A0A0F4YJ37"/>
<feature type="transmembrane region" description="Helical" evidence="2">
    <location>
        <begin position="7"/>
        <end position="25"/>
    </location>
</feature>